<evidence type="ECO:0000313" key="2">
    <source>
        <dbReference type="Proteomes" id="UP000325081"/>
    </source>
</evidence>
<gene>
    <name evidence="1" type="ORF">STAS_04810</name>
</gene>
<name>A0A5A7P8I1_STRAF</name>
<evidence type="ECO:0000313" key="1">
    <source>
        <dbReference type="EMBL" id="GER28981.1"/>
    </source>
</evidence>
<sequence length="174" mass="20703">MDRESRIQAITVRFWGVEWNMEEETICFHIFFRKCWDLLYLNNPVVFNSIWLPLAIELSAVMQKLFSKSKVRTKIHRLRTHFNEFITFNSIPGIRENKLEWYFRTYGFSWYHHCVDVFDLQEAPKIDFDDGTSGSEDDPIFLDESDSDFSNVNKALEMDVEENEVQQMDIPSSP</sequence>
<accession>A0A5A7P8I1</accession>
<dbReference type="Proteomes" id="UP000325081">
    <property type="component" value="Unassembled WGS sequence"/>
</dbReference>
<protein>
    <submittedName>
        <fullName evidence="1">Potassium voltage-gated channel subfamily Hmember 2</fullName>
    </submittedName>
</protein>
<dbReference type="AlphaFoldDB" id="A0A5A7P8I1"/>
<dbReference type="EMBL" id="BKCP01003335">
    <property type="protein sequence ID" value="GER28981.1"/>
    <property type="molecule type" value="Genomic_DNA"/>
</dbReference>
<proteinExistence type="predicted"/>
<reference evidence="2" key="1">
    <citation type="journal article" date="2019" name="Curr. Biol.">
        <title>Genome Sequence of Striga asiatica Provides Insight into the Evolution of Plant Parasitism.</title>
        <authorList>
            <person name="Yoshida S."/>
            <person name="Kim S."/>
            <person name="Wafula E.K."/>
            <person name="Tanskanen J."/>
            <person name="Kim Y.M."/>
            <person name="Honaas L."/>
            <person name="Yang Z."/>
            <person name="Spallek T."/>
            <person name="Conn C.E."/>
            <person name="Ichihashi Y."/>
            <person name="Cheong K."/>
            <person name="Cui S."/>
            <person name="Der J.P."/>
            <person name="Gundlach H."/>
            <person name="Jiao Y."/>
            <person name="Hori C."/>
            <person name="Ishida J.K."/>
            <person name="Kasahara H."/>
            <person name="Kiba T."/>
            <person name="Kim M.S."/>
            <person name="Koo N."/>
            <person name="Laohavisit A."/>
            <person name="Lee Y.H."/>
            <person name="Lumba S."/>
            <person name="McCourt P."/>
            <person name="Mortimer J.C."/>
            <person name="Mutuku J.M."/>
            <person name="Nomura T."/>
            <person name="Sasaki-Sekimoto Y."/>
            <person name="Seto Y."/>
            <person name="Wang Y."/>
            <person name="Wakatake T."/>
            <person name="Sakakibara H."/>
            <person name="Demura T."/>
            <person name="Yamaguchi S."/>
            <person name="Yoneyama K."/>
            <person name="Manabe R.I."/>
            <person name="Nelson D.C."/>
            <person name="Schulman A.H."/>
            <person name="Timko M.P."/>
            <person name="dePamphilis C.W."/>
            <person name="Choi D."/>
            <person name="Shirasu K."/>
        </authorList>
    </citation>
    <scope>NUCLEOTIDE SEQUENCE [LARGE SCALE GENOMIC DNA]</scope>
    <source>
        <strain evidence="2">cv. UVA1</strain>
    </source>
</reference>
<comment type="caution">
    <text evidence="1">The sequence shown here is derived from an EMBL/GenBank/DDBJ whole genome shotgun (WGS) entry which is preliminary data.</text>
</comment>
<organism evidence="1 2">
    <name type="scientific">Striga asiatica</name>
    <name type="common">Asiatic witchweed</name>
    <name type="synonym">Buchnera asiatica</name>
    <dbReference type="NCBI Taxonomy" id="4170"/>
    <lineage>
        <taxon>Eukaryota</taxon>
        <taxon>Viridiplantae</taxon>
        <taxon>Streptophyta</taxon>
        <taxon>Embryophyta</taxon>
        <taxon>Tracheophyta</taxon>
        <taxon>Spermatophyta</taxon>
        <taxon>Magnoliopsida</taxon>
        <taxon>eudicotyledons</taxon>
        <taxon>Gunneridae</taxon>
        <taxon>Pentapetalae</taxon>
        <taxon>asterids</taxon>
        <taxon>lamiids</taxon>
        <taxon>Lamiales</taxon>
        <taxon>Orobanchaceae</taxon>
        <taxon>Buchnereae</taxon>
        <taxon>Striga</taxon>
    </lineage>
</organism>
<keyword evidence="2" id="KW-1185">Reference proteome</keyword>